<evidence type="ECO:0000313" key="2">
    <source>
        <dbReference type="EMBL" id="HJB10110.1"/>
    </source>
</evidence>
<reference evidence="2" key="1">
    <citation type="journal article" date="2021" name="PeerJ">
        <title>Extensive microbial diversity within the chicken gut microbiome revealed by metagenomics and culture.</title>
        <authorList>
            <person name="Gilroy R."/>
            <person name="Ravi A."/>
            <person name="Getino M."/>
            <person name="Pursley I."/>
            <person name="Horton D.L."/>
            <person name="Alikhan N.F."/>
            <person name="Baker D."/>
            <person name="Gharbi K."/>
            <person name="Hall N."/>
            <person name="Watson M."/>
            <person name="Adriaenssens E.M."/>
            <person name="Foster-Nyarko E."/>
            <person name="Jarju S."/>
            <person name="Secka A."/>
            <person name="Antonio M."/>
            <person name="Oren A."/>
            <person name="Chaudhuri R.R."/>
            <person name="La Ragione R."/>
            <person name="Hildebrand F."/>
            <person name="Pallen M.J."/>
        </authorList>
    </citation>
    <scope>NUCLEOTIDE SEQUENCE</scope>
    <source>
        <strain evidence="2">ChiHjej13B12-24818</strain>
    </source>
</reference>
<evidence type="ECO:0000259" key="1">
    <source>
        <dbReference type="Pfam" id="PF13460"/>
    </source>
</evidence>
<reference evidence="2" key="2">
    <citation type="submission" date="2021-04" db="EMBL/GenBank/DDBJ databases">
        <authorList>
            <person name="Gilroy R."/>
        </authorList>
    </citation>
    <scope>NUCLEOTIDE SEQUENCE</scope>
    <source>
        <strain evidence="2">ChiHjej13B12-24818</strain>
    </source>
</reference>
<dbReference type="SUPFAM" id="SSF51735">
    <property type="entry name" value="NAD(P)-binding Rossmann-fold domains"/>
    <property type="match status" value="1"/>
</dbReference>
<dbReference type="AlphaFoldDB" id="A0A9D2LCP4"/>
<dbReference type="Gene3D" id="3.40.50.720">
    <property type="entry name" value="NAD(P)-binding Rossmann-like Domain"/>
    <property type="match status" value="1"/>
</dbReference>
<protein>
    <submittedName>
        <fullName evidence="2">NAD(P)H-binding protein</fullName>
    </submittedName>
</protein>
<accession>A0A9D2LCP4</accession>
<dbReference type="PANTHER" id="PTHR15020:SF50">
    <property type="entry name" value="UPF0659 PROTEIN YMR090W"/>
    <property type="match status" value="1"/>
</dbReference>
<sequence>MTSSSITVIGADDPLGEAVVREALVRGLLVQATAVHPEQLPRLSPTLRVVRARPAVQHELVPAISGTDAVVLGLSPRLGSEPTMRVTDAAIATARAMRAAGVPRLMAASSLDLAGPSAAPNALRSLLAPVHDRLHHGGLQDLRRLERLLASSGLDWTVLRAGQLVDLLGTREQRVVPVETGASRTLAREDLARALVDQALRPGEEPRVLAVTA</sequence>
<feature type="domain" description="NAD(P)-binding" evidence="1">
    <location>
        <begin position="11"/>
        <end position="200"/>
    </location>
</feature>
<evidence type="ECO:0000313" key="3">
    <source>
        <dbReference type="Proteomes" id="UP000823823"/>
    </source>
</evidence>
<dbReference type="InterPro" id="IPR016040">
    <property type="entry name" value="NAD(P)-bd_dom"/>
</dbReference>
<dbReference type="Pfam" id="PF13460">
    <property type="entry name" value="NAD_binding_10"/>
    <property type="match status" value="1"/>
</dbReference>
<gene>
    <name evidence="2" type="ORF">H9786_06210</name>
</gene>
<dbReference type="Proteomes" id="UP000823823">
    <property type="component" value="Unassembled WGS sequence"/>
</dbReference>
<comment type="caution">
    <text evidence="2">The sequence shown here is derived from an EMBL/GenBank/DDBJ whole genome shotgun (WGS) entry which is preliminary data.</text>
</comment>
<name>A0A9D2LCP4_9MICO</name>
<organism evidence="2 3">
    <name type="scientific">Candidatus Brachybacterium merdavium</name>
    <dbReference type="NCBI Taxonomy" id="2838513"/>
    <lineage>
        <taxon>Bacteria</taxon>
        <taxon>Bacillati</taxon>
        <taxon>Actinomycetota</taxon>
        <taxon>Actinomycetes</taxon>
        <taxon>Micrococcales</taxon>
        <taxon>Dermabacteraceae</taxon>
        <taxon>Brachybacterium</taxon>
    </lineage>
</organism>
<dbReference type="PANTHER" id="PTHR15020">
    <property type="entry name" value="FLAVIN REDUCTASE-RELATED"/>
    <property type="match status" value="1"/>
</dbReference>
<dbReference type="InterPro" id="IPR036291">
    <property type="entry name" value="NAD(P)-bd_dom_sf"/>
</dbReference>
<proteinExistence type="predicted"/>
<dbReference type="EMBL" id="DWZH01000042">
    <property type="protein sequence ID" value="HJB10110.1"/>
    <property type="molecule type" value="Genomic_DNA"/>
</dbReference>